<keyword evidence="1" id="KW-0808">Transferase</keyword>
<proteinExistence type="predicted"/>
<comment type="caution">
    <text evidence="1">The sequence shown here is derived from an EMBL/GenBank/DDBJ whole genome shotgun (WGS) entry which is preliminary data.</text>
</comment>
<keyword evidence="1" id="KW-0489">Methyltransferase</keyword>
<dbReference type="Proteomes" id="UP000548582">
    <property type="component" value="Unassembled WGS sequence"/>
</dbReference>
<reference evidence="1 2" key="1">
    <citation type="submission" date="2020-03" db="EMBL/GenBank/DDBJ databases">
        <authorList>
            <person name="Sun Q."/>
        </authorList>
    </citation>
    <scope>NUCLEOTIDE SEQUENCE [LARGE SCALE GENOMIC DNA]</scope>
    <source>
        <strain evidence="1 2">JC162</strain>
    </source>
</reference>
<evidence type="ECO:0000313" key="1">
    <source>
        <dbReference type="EMBL" id="NMJ41019.1"/>
    </source>
</evidence>
<dbReference type="EMBL" id="JABBKX010000002">
    <property type="protein sequence ID" value="NMJ41019.1"/>
    <property type="molecule type" value="Genomic_DNA"/>
</dbReference>
<dbReference type="Pfam" id="PF13578">
    <property type="entry name" value="Methyltransf_24"/>
    <property type="match status" value="1"/>
</dbReference>
<accession>A0A848EBX8</accession>
<name>A0A848EBX8_9PROT</name>
<protein>
    <submittedName>
        <fullName evidence="1">Class I SAM-dependent methyltransferase</fullName>
    </submittedName>
</protein>
<dbReference type="SUPFAM" id="SSF53335">
    <property type="entry name" value="S-adenosyl-L-methionine-dependent methyltransferases"/>
    <property type="match status" value="1"/>
</dbReference>
<sequence>MDRETSSPSGSAAEALDWASRQPAWWHDSGNLNIRVLDAVARHGQGIGLRESAETGCGLSTVVLSTIAERHTCFTIAEGDSLEKVRAVPHLQAERVDFVIGPSQRTLPSFDFPRPLDLVLIDGPHGFPFAHLEYYFFYPRVRSGGILVVDDIHIPTIRQLYDVLRDDRMWEHVEDVLTTAFFRRTEAPVFDPFGDGWERQQFNQRHFAQPEVMDIYAPGWRALMPPPPAPLLGQNSDVVPTQAADALRQEVARLRAENAALRASTSWRVTAPLRSIGSLLRR</sequence>
<organism evidence="1 2">
    <name type="scientific">Neoroseomonas marina</name>
    <dbReference type="NCBI Taxonomy" id="1232220"/>
    <lineage>
        <taxon>Bacteria</taxon>
        <taxon>Pseudomonadati</taxon>
        <taxon>Pseudomonadota</taxon>
        <taxon>Alphaproteobacteria</taxon>
        <taxon>Acetobacterales</taxon>
        <taxon>Acetobacteraceae</taxon>
        <taxon>Neoroseomonas</taxon>
    </lineage>
</organism>
<dbReference type="AlphaFoldDB" id="A0A848EBX8"/>
<dbReference type="Gene3D" id="3.40.50.150">
    <property type="entry name" value="Vaccinia Virus protein VP39"/>
    <property type="match status" value="1"/>
</dbReference>
<dbReference type="GO" id="GO:0032259">
    <property type="term" value="P:methylation"/>
    <property type="evidence" value="ECO:0007669"/>
    <property type="project" value="UniProtKB-KW"/>
</dbReference>
<keyword evidence="2" id="KW-1185">Reference proteome</keyword>
<dbReference type="GO" id="GO:0008168">
    <property type="term" value="F:methyltransferase activity"/>
    <property type="evidence" value="ECO:0007669"/>
    <property type="project" value="UniProtKB-KW"/>
</dbReference>
<gene>
    <name evidence="1" type="ORF">GWK16_07190</name>
</gene>
<dbReference type="InterPro" id="IPR029063">
    <property type="entry name" value="SAM-dependent_MTases_sf"/>
</dbReference>
<dbReference type="RefSeq" id="WP_170053267.1">
    <property type="nucleotide sequence ID" value="NZ_JABBKX010000002.1"/>
</dbReference>
<evidence type="ECO:0000313" key="2">
    <source>
        <dbReference type="Proteomes" id="UP000548582"/>
    </source>
</evidence>